<dbReference type="InterPro" id="IPR043143">
    <property type="entry name" value="Mal/L-sulf/L-lact_DH-like_NADP"/>
</dbReference>
<dbReference type="SUPFAM" id="SSF89733">
    <property type="entry name" value="L-sulfolactate dehydrogenase-like"/>
    <property type="match status" value="1"/>
</dbReference>
<proteinExistence type="inferred from homology"/>
<dbReference type="GO" id="GO:0016491">
    <property type="term" value="F:oxidoreductase activity"/>
    <property type="evidence" value="ECO:0007669"/>
    <property type="project" value="UniProtKB-KW"/>
</dbReference>
<keyword evidence="4" id="KW-1185">Reference proteome</keyword>
<dbReference type="Pfam" id="PF02615">
    <property type="entry name" value="Ldh_2"/>
    <property type="match status" value="1"/>
</dbReference>
<evidence type="ECO:0000256" key="2">
    <source>
        <dbReference type="ARBA" id="ARBA00023002"/>
    </source>
</evidence>
<evidence type="ECO:0000256" key="1">
    <source>
        <dbReference type="ARBA" id="ARBA00006056"/>
    </source>
</evidence>
<organism evidence="3 4">
    <name type="scientific">Marispirochaeta aestuarii</name>
    <dbReference type="NCBI Taxonomy" id="1963862"/>
    <lineage>
        <taxon>Bacteria</taxon>
        <taxon>Pseudomonadati</taxon>
        <taxon>Spirochaetota</taxon>
        <taxon>Spirochaetia</taxon>
        <taxon>Spirochaetales</taxon>
        <taxon>Spirochaetaceae</taxon>
        <taxon>Marispirochaeta</taxon>
    </lineage>
</organism>
<accession>A0A1Y1S2G8</accession>
<name>A0A1Y1S2G8_9SPIO</name>
<dbReference type="AlphaFoldDB" id="A0A1Y1S2G8"/>
<evidence type="ECO:0008006" key="5">
    <source>
        <dbReference type="Google" id="ProtNLM"/>
    </source>
</evidence>
<gene>
    <name evidence="3" type="ORF">B4O97_00005</name>
</gene>
<comment type="caution">
    <text evidence="3">The sequence shown here is derived from an EMBL/GenBank/DDBJ whole genome shotgun (WGS) entry which is preliminary data.</text>
</comment>
<protein>
    <recommendedName>
        <fullName evidence="5">Malate dehydrogenase</fullName>
    </recommendedName>
</protein>
<dbReference type="OrthoDB" id="9769447at2"/>
<keyword evidence="2" id="KW-0560">Oxidoreductase</keyword>
<dbReference type="PANTHER" id="PTHR11091:SF0">
    <property type="entry name" value="MALATE DEHYDROGENASE"/>
    <property type="match status" value="1"/>
</dbReference>
<dbReference type="Proteomes" id="UP000192343">
    <property type="component" value="Unassembled WGS sequence"/>
</dbReference>
<dbReference type="Gene3D" id="1.10.1530.10">
    <property type="match status" value="1"/>
</dbReference>
<dbReference type="EMBL" id="MWQY01000001">
    <property type="protein sequence ID" value="ORC38178.1"/>
    <property type="molecule type" value="Genomic_DNA"/>
</dbReference>
<evidence type="ECO:0000313" key="4">
    <source>
        <dbReference type="Proteomes" id="UP000192343"/>
    </source>
</evidence>
<reference evidence="3 4" key="1">
    <citation type="submission" date="2017-03" db="EMBL/GenBank/DDBJ databases">
        <title>Draft Genome sequence of Marispirochaeta sp. strain JC444.</title>
        <authorList>
            <person name="Shivani Y."/>
            <person name="Subhash Y."/>
            <person name="Sasikala C."/>
            <person name="Ramana C."/>
        </authorList>
    </citation>
    <scope>NUCLEOTIDE SEQUENCE [LARGE SCALE GENOMIC DNA]</scope>
    <source>
        <strain evidence="3 4">JC444</strain>
    </source>
</reference>
<sequence>MHVQEDRLKEFVTAVLTRVGVTEDKARNAAEVLVFADSRGIESHGVSKLPIYVQRIKAGGINPAADPKIVSRTGGICRIDGENAMGPVAGHFGAETAVQNALENGIGLAAVGNSNHFGVTAYYSMKGLDRGIIGFAMSNANPTMAPWGGKKAMVGTSPLSIAVPTGNGLPLVVDMASSLVARGKILLAAQAGRELPQGWALDKEGRETRDPEAALQGLLSPMGGPKGSGLALIIDILCGVLSGSKWLTDVGHLYSGLDTPQRIGHVFGGIKIEAFMKVEEFYTIMNEYVHAVHDCPRAEGFDRIYMPGEIEYLKTLEAKAEGIKLSDAIRKDLETTAEELDLSLAAYA</sequence>
<dbReference type="InterPro" id="IPR003767">
    <property type="entry name" value="Malate/L-lactate_DH-like"/>
</dbReference>
<dbReference type="PANTHER" id="PTHR11091">
    <property type="entry name" value="OXIDOREDUCTASE-RELATED"/>
    <property type="match status" value="1"/>
</dbReference>
<dbReference type="Gene3D" id="3.30.1370.60">
    <property type="entry name" value="Hypothetical oxidoreductase yiak, domain 2"/>
    <property type="match status" value="1"/>
</dbReference>
<dbReference type="InterPro" id="IPR043144">
    <property type="entry name" value="Mal/L-sulf/L-lact_DH-like_ah"/>
</dbReference>
<dbReference type="RefSeq" id="WP_083047053.1">
    <property type="nucleotide sequence ID" value="NZ_MWQY01000001.1"/>
</dbReference>
<dbReference type="InterPro" id="IPR036111">
    <property type="entry name" value="Mal/L-sulfo/L-lacto_DH-like_sf"/>
</dbReference>
<evidence type="ECO:0000313" key="3">
    <source>
        <dbReference type="EMBL" id="ORC38178.1"/>
    </source>
</evidence>
<comment type="similarity">
    <text evidence="1">Belongs to the LDH2/MDH2 oxidoreductase family.</text>
</comment>
<dbReference type="STRING" id="1963862.B4O97_00005"/>